<gene>
    <name evidence="1" type="ORF">GCM10020369_76100</name>
</gene>
<evidence type="ECO:0000313" key="2">
    <source>
        <dbReference type="Proteomes" id="UP001501676"/>
    </source>
</evidence>
<sequence length="155" mass="16795">MQTVRLTIPASPERVFAVLSDGWAYASWVVGASHIRDVDQGFPTPGTKIHHSVGGWPLMIKDESVVLECEPNQRIVLKVKVWPLFGGIVKVELEPHGDGGTLAAMSEELVDGPGKLLPEPLIAPALNARNRESLKRLADRAVHDGRYTMGGARAT</sequence>
<dbReference type="InterPro" id="IPR023393">
    <property type="entry name" value="START-like_dom_sf"/>
</dbReference>
<dbReference type="Proteomes" id="UP001501676">
    <property type="component" value="Unassembled WGS sequence"/>
</dbReference>
<accession>A0ABP6TBW9</accession>
<reference evidence="2" key="1">
    <citation type="journal article" date="2019" name="Int. J. Syst. Evol. Microbiol.">
        <title>The Global Catalogue of Microorganisms (GCM) 10K type strain sequencing project: providing services to taxonomists for standard genome sequencing and annotation.</title>
        <authorList>
            <consortium name="The Broad Institute Genomics Platform"/>
            <consortium name="The Broad Institute Genome Sequencing Center for Infectious Disease"/>
            <person name="Wu L."/>
            <person name="Ma J."/>
        </authorList>
    </citation>
    <scope>NUCLEOTIDE SEQUENCE [LARGE SCALE GENOMIC DNA]</scope>
    <source>
        <strain evidence="2">JCM 9458</strain>
    </source>
</reference>
<evidence type="ECO:0000313" key="1">
    <source>
        <dbReference type="EMBL" id="GAA3397095.1"/>
    </source>
</evidence>
<dbReference type="CDD" id="cd07812">
    <property type="entry name" value="SRPBCC"/>
    <property type="match status" value="1"/>
</dbReference>
<organism evidence="1 2">
    <name type="scientific">Cryptosporangium minutisporangium</name>
    <dbReference type="NCBI Taxonomy" id="113569"/>
    <lineage>
        <taxon>Bacteria</taxon>
        <taxon>Bacillati</taxon>
        <taxon>Actinomycetota</taxon>
        <taxon>Actinomycetes</taxon>
        <taxon>Cryptosporangiales</taxon>
        <taxon>Cryptosporangiaceae</taxon>
        <taxon>Cryptosporangium</taxon>
    </lineage>
</organism>
<proteinExistence type="predicted"/>
<dbReference type="InterPro" id="IPR019587">
    <property type="entry name" value="Polyketide_cyclase/dehydratase"/>
</dbReference>
<dbReference type="Pfam" id="PF10604">
    <property type="entry name" value="Polyketide_cyc2"/>
    <property type="match status" value="1"/>
</dbReference>
<name>A0ABP6TBW9_9ACTN</name>
<dbReference type="SUPFAM" id="SSF55961">
    <property type="entry name" value="Bet v1-like"/>
    <property type="match status" value="1"/>
</dbReference>
<keyword evidence="2" id="KW-1185">Reference proteome</keyword>
<protein>
    <submittedName>
        <fullName evidence="1">SRPBCC family protein</fullName>
    </submittedName>
</protein>
<dbReference type="Gene3D" id="3.30.530.20">
    <property type="match status" value="1"/>
</dbReference>
<comment type="caution">
    <text evidence="1">The sequence shown here is derived from an EMBL/GenBank/DDBJ whole genome shotgun (WGS) entry which is preliminary data.</text>
</comment>
<dbReference type="EMBL" id="BAAAYN010000063">
    <property type="protein sequence ID" value="GAA3397095.1"/>
    <property type="molecule type" value="Genomic_DNA"/>
</dbReference>